<comment type="caution">
    <text evidence="2">The sequence shown here is derived from an EMBL/GenBank/DDBJ whole genome shotgun (WGS) entry which is preliminary data.</text>
</comment>
<dbReference type="PANTHER" id="PTHR43162">
    <property type="match status" value="1"/>
</dbReference>
<dbReference type="PANTHER" id="PTHR43162:SF1">
    <property type="entry name" value="PRESTALK A DIFFERENTIATION PROTEIN A"/>
    <property type="match status" value="1"/>
</dbReference>
<keyword evidence="3" id="KW-1185">Reference proteome</keyword>
<evidence type="ECO:0000313" key="2">
    <source>
        <dbReference type="EMBL" id="MDR9895171.1"/>
    </source>
</evidence>
<reference evidence="3" key="1">
    <citation type="journal article" date="2021" name="Science">
        <title>Hunting the eagle killer: A cyanobacterial neurotoxin causes vacuolar myelinopathy.</title>
        <authorList>
            <person name="Breinlinger S."/>
            <person name="Phillips T.J."/>
            <person name="Haram B.N."/>
            <person name="Mares J."/>
            <person name="Martinez Yerena J.A."/>
            <person name="Hrouzek P."/>
            <person name="Sobotka R."/>
            <person name="Henderson W.M."/>
            <person name="Schmieder P."/>
            <person name="Williams S.M."/>
            <person name="Lauderdale J.D."/>
            <person name="Wilde H.D."/>
            <person name="Gerrin W."/>
            <person name="Kust A."/>
            <person name="Washington J.W."/>
            <person name="Wagner C."/>
            <person name="Geier B."/>
            <person name="Liebeke M."/>
            <person name="Enke H."/>
            <person name="Niedermeyer T.H.J."/>
            <person name="Wilde S.B."/>
        </authorList>
    </citation>
    <scope>NUCLEOTIDE SEQUENCE [LARGE SCALE GENOMIC DNA]</scope>
    <source>
        <strain evidence="3">Thurmond2011</strain>
    </source>
</reference>
<dbReference type="EMBL" id="JAALHA020000004">
    <property type="protein sequence ID" value="MDR9895171.1"/>
    <property type="molecule type" value="Genomic_DNA"/>
</dbReference>
<dbReference type="Proteomes" id="UP000667802">
    <property type="component" value="Unassembled WGS sequence"/>
</dbReference>
<feature type="domain" description="NmrA-like" evidence="1">
    <location>
        <begin position="2"/>
        <end position="240"/>
    </location>
</feature>
<dbReference type="Pfam" id="PF05368">
    <property type="entry name" value="NmrA"/>
    <property type="match status" value="1"/>
</dbReference>
<evidence type="ECO:0000259" key="1">
    <source>
        <dbReference type="Pfam" id="PF05368"/>
    </source>
</evidence>
<sequence>MILVTGATGTNGYEILKQLSATDAKVRAFVRNPNKASVVEQLGVEVVIGNFNDPETLNTALKNVEKAILLSAPDQQQVELQSNFIQAAKQNGIKHVVKFSALGADLNAPAAILRSHAQTEKQLEQTGIAFTHLRPNVFMQNLLRAAQTIATENTFYDRVGDAKFSFVDIRDIAAVAVRVLTEEGHEGKVYTLTGPEVLSFAEVAHKLSIATEKKVTYVSISPEDYKRRILKSGGQEWLVDAINEIYNYYSKGMGMTMTNVVADVTKKQPIFFEQFAKDYAQRFKQT</sequence>
<dbReference type="AlphaFoldDB" id="A0AAP5I5I7"/>
<dbReference type="Gene3D" id="3.90.25.10">
    <property type="entry name" value="UDP-galactose 4-epimerase, domain 1"/>
    <property type="match status" value="1"/>
</dbReference>
<organism evidence="2 3">
    <name type="scientific">Aetokthonos hydrillicola Thurmond2011</name>
    <dbReference type="NCBI Taxonomy" id="2712845"/>
    <lineage>
        <taxon>Bacteria</taxon>
        <taxon>Bacillati</taxon>
        <taxon>Cyanobacteriota</taxon>
        <taxon>Cyanophyceae</taxon>
        <taxon>Nostocales</taxon>
        <taxon>Hapalosiphonaceae</taxon>
        <taxon>Aetokthonos</taxon>
    </lineage>
</organism>
<dbReference type="CDD" id="cd05269">
    <property type="entry name" value="TMR_SDR_a"/>
    <property type="match status" value="1"/>
</dbReference>
<accession>A0AAP5I5I7</accession>
<gene>
    <name evidence="2" type="ORF">G7B40_011415</name>
</gene>
<protein>
    <submittedName>
        <fullName evidence="2">SDR family oxidoreductase</fullName>
    </submittedName>
</protein>
<proteinExistence type="predicted"/>
<dbReference type="InterPro" id="IPR051604">
    <property type="entry name" value="Ergot_Alk_Oxidoreductase"/>
</dbReference>
<dbReference type="RefSeq" id="WP_208338733.1">
    <property type="nucleotide sequence ID" value="NZ_CAWQFN010000191.1"/>
</dbReference>
<name>A0AAP5I5I7_9CYAN</name>
<dbReference type="InterPro" id="IPR008030">
    <property type="entry name" value="NmrA-like"/>
</dbReference>
<dbReference type="Gene3D" id="3.40.50.720">
    <property type="entry name" value="NAD(P)-binding Rossmann-like Domain"/>
    <property type="match status" value="1"/>
</dbReference>
<evidence type="ECO:0000313" key="3">
    <source>
        <dbReference type="Proteomes" id="UP000667802"/>
    </source>
</evidence>
<dbReference type="InterPro" id="IPR036291">
    <property type="entry name" value="NAD(P)-bd_dom_sf"/>
</dbReference>
<dbReference type="SUPFAM" id="SSF51735">
    <property type="entry name" value="NAD(P)-binding Rossmann-fold domains"/>
    <property type="match status" value="1"/>
</dbReference>